<dbReference type="InterPro" id="IPR035897">
    <property type="entry name" value="Toll_tir_struct_dom_sf"/>
</dbReference>
<reference evidence="4 5" key="1">
    <citation type="submission" date="2023-07" db="EMBL/GenBank/DDBJ databases">
        <title>Sorghum-associated microbial communities from plants grown in Nebraska, USA.</title>
        <authorList>
            <person name="Schachtman D."/>
        </authorList>
    </citation>
    <scope>NUCLEOTIDE SEQUENCE [LARGE SCALE GENOMIC DNA]</scope>
    <source>
        <strain evidence="4 5">BE198</strain>
    </source>
</reference>
<keyword evidence="1" id="KW-0677">Repeat</keyword>
<proteinExistence type="predicted"/>
<evidence type="ECO:0000313" key="4">
    <source>
        <dbReference type="EMBL" id="MDR7133288.1"/>
    </source>
</evidence>
<evidence type="ECO:0000313" key="5">
    <source>
        <dbReference type="Proteomes" id="UP001251524"/>
    </source>
</evidence>
<comment type="caution">
    <text evidence="4">The sequence shown here is derived from an EMBL/GenBank/DDBJ whole genome shotgun (WGS) entry which is preliminary data.</text>
</comment>
<dbReference type="PANTHER" id="PTHR44943">
    <property type="entry name" value="CELLULOSE SYNTHASE OPERON PROTEIN C"/>
    <property type="match status" value="1"/>
</dbReference>
<dbReference type="PANTHER" id="PTHR44943:SF5">
    <property type="entry name" value="BLL7697 PROTEIN"/>
    <property type="match status" value="1"/>
</dbReference>
<dbReference type="InterPro" id="IPR011990">
    <property type="entry name" value="TPR-like_helical_dom_sf"/>
</dbReference>
<dbReference type="SUPFAM" id="SSF48452">
    <property type="entry name" value="TPR-like"/>
    <property type="match status" value="1"/>
</dbReference>
<dbReference type="Gene3D" id="3.40.50.10140">
    <property type="entry name" value="Toll/interleukin-1 receptor homology (TIR) domain"/>
    <property type="match status" value="1"/>
</dbReference>
<evidence type="ECO:0000256" key="1">
    <source>
        <dbReference type="ARBA" id="ARBA00022737"/>
    </source>
</evidence>
<sequence>MADVFVSYARSDKPRVAPLVAAIEARGWSVWWDPEIATGQDFDRQIAAELKVAKAVLVVWTPKSVESRWVRGEAREAAERGILVPVRFEQASLPIDVRTFHTTDLDGSAHDASGPRVQEVLRALEAMIAGSAIAPTPIHADSTPAPHAGVPARVSICVLPFVNMSGDAEQEYFSDGITEDIITDLSKVSALAVTSRNSAFVFKGQSVDVLKVARELRVSHVLEGSVRKAGGRVRITAQLVDGASNDHVWAERYDRDLSDIFALQDEISQAIVKALKLKLLPEEKKAIEQRGTGNAEAYNLYLMARQLYVTGHEGDARRAEAIIRLCVRATEIDPGYARAWALMAFGQMILRYVLGGEGDDGLVAADRALALDASLAEAHAVRARVLADTGREDEASAEIDIALDLDPESYEVNRWAAYLSYRQQRLDDAIRYFEKSTTLMDSDLNSAAMLVSSYTAVGNTQGTLRAARITLARSEKALAQDPNNGTVLGYSAYAHAALGEAERAKERMNRALLIDPDNWNMRYNFGCVLIIYLKEIDAALDLLGPVFDKATIGIVNYAKGDPDFAVLRDHPRFQAMIAAAEARLGAEQDAAPARE</sequence>
<accession>A0ABU1W6R8</accession>
<dbReference type="Gene3D" id="1.25.40.10">
    <property type="entry name" value="Tetratricopeptide repeat domain"/>
    <property type="match status" value="2"/>
</dbReference>
<keyword evidence="4" id="KW-0456">Lyase</keyword>
<keyword evidence="5" id="KW-1185">Reference proteome</keyword>
<feature type="domain" description="TIR" evidence="3">
    <location>
        <begin position="4"/>
        <end position="108"/>
    </location>
</feature>
<organism evidence="4 5">
    <name type="scientific">Lysobacter niastensis</name>
    <dbReference type="NCBI Taxonomy" id="380629"/>
    <lineage>
        <taxon>Bacteria</taxon>
        <taxon>Pseudomonadati</taxon>
        <taxon>Pseudomonadota</taxon>
        <taxon>Gammaproteobacteria</taxon>
        <taxon>Lysobacterales</taxon>
        <taxon>Lysobacteraceae</taxon>
        <taxon>Lysobacter</taxon>
    </lineage>
</organism>
<dbReference type="SUPFAM" id="SSF52200">
    <property type="entry name" value="Toll/Interleukin receptor TIR domain"/>
    <property type="match status" value="1"/>
</dbReference>
<gene>
    <name evidence="4" type="ORF">J2X06_000472</name>
</gene>
<evidence type="ECO:0000256" key="2">
    <source>
        <dbReference type="ARBA" id="ARBA00022803"/>
    </source>
</evidence>
<protein>
    <submittedName>
        <fullName evidence="4">Adenylate cyclase</fullName>
        <ecNumber evidence="4">4.6.1.1</ecNumber>
    </submittedName>
</protein>
<dbReference type="Gene3D" id="3.40.50.10070">
    <property type="entry name" value="TolB, N-terminal domain"/>
    <property type="match status" value="1"/>
</dbReference>
<dbReference type="EMBL" id="JAVDVY010000001">
    <property type="protein sequence ID" value="MDR7133288.1"/>
    <property type="molecule type" value="Genomic_DNA"/>
</dbReference>
<name>A0ABU1W6R8_9GAMM</name>
<evidence type="ECO:0000259" key="3">
    <source>
        <dbReference type="Pfam" id="PF13676"/>
    </source>
</evidence>
<dbReference type="EC" id="4.6.1.1" evidence="4"/>
<keyword evidence="2" id="KW-0802">TPR repeat</keyword>
<dbReference type="InterPro" id="IPR000157">
    <property type="entry name" value="TIR_dom"/>
</dbReference>
<dbReference type="Proteomes" id="UP001251524">
    <property type="component" value="Unassembled WGS sequence"/>
</dbReference>
<dbReference type="RefSeq" id="WP_310057762.1">
    <property type="nucleotide sequence ID" value="NZ_JAVDVY010000001.1"/>
</dbReference>
<dbReference type="GO" id="GO:0004016">
    <property type="term" value="F:adenylate cyclase activity"/>
    <property type="evidence" value="ECO:0007669"/>
    <property type="project" value="UniProtKB-EC"/>
</dbReference>
<dbReference type="InterPro" id="IPR051685">
    <property type="entry name" value="Ycf3/AcsC/BcsC/TPR_MFPF"/>
</dbReference>
<dbReference type="Pfam" id="PF13676">
    <property type="entry name" value="TIR_2"/>
    <property type="match status" value="1"/>
</dbReference>
<dbReference type="Pfam" id="PF14559">
    <property type="entry name" value="TPR_19"/>
    <property type="match status" value="1"/>
</dbReference>